<sequence length="1011" mass="108848">MEMSDEHDAVSRPNALPAIPAQTFTPLLGSLLLSANTNVGDAARWGVVELLARIQGRVRVDGEIEWRDVLGTDGRPKVWEGLFGAEQRTLMEQELVLGVVVGIARLDGAGEDLEANSYHGFAQPAVDLLPGEVISAGQPATDISGCKGDHSAWPEDVSYQGISTSHGDDHDNSASPWPSSSSVSQHSTASTSAASQVPSPSSSVDSTSSTPPLSSGGDSPADPPPRVPTPPLNGPASSLISHGPPLSDAPPILDAPSYASTVIQLFSTSETHQPTSSYETSEVVSRDDISGVSSGSYAGGSTKSAEANWPPGFGSDSEASSNSYAAVPSGPSSETSTALDDSSALAWHVPQNGADWMTDEDGAPIELDMTDLNYEGDMNEEAAVGRVASMSLIAAVTASGSLSEENQNIFVQEVERVGRDSVYWVRREAAYALGALAKVVPLEVVTSSLLPLYESFSTDNVWHVRHSALFALPGLLSRLTAVHRRTLAKTQISRLMMDSSRSVRSGLLEVLGEIIYTFREDIDEGGPPEELIGLFVGRTGDRTDQSSRSTAPSVGYHSLSLAAGVTLFYTNHETEPEGSEGNHQRISPEGSPLDPDRSLICAFNFPAVVSTLGSARWSELRDYYLRLAHDNASKVRRTLAASLGEMARIIGHINARQDLLPIWEDSIRSEEAEVRMKAIGCLDTFLGALAPDDRGVITSQLETLWQENLRGWREREALAGILGSLVGLLGEHGHLLGSLMRRALLDNVAAVREAAISAVPTFISSLSCYPEVHRTVRLDLLALATAESYRKRATYIACCQALVLSKHGDEEIRRTSLWDSLLVLAVDPIIDVRIGVARLIGVICMKQYHDQVSRHSFIANIISTLSKDGSDEVRSFVSHHLDYKPYTFIAEPTTSASALATFSRPPPTPLASELRTSPAANHHDTRDSTSEEHAQDPPIDNTVQEMFDFHHSNVVNSETMHSFQFGRISPLNNTSVTSTPSDDIRDDPFAAYVTPGRSAKSEPDRFDFFLP</sequence>
<evidence type="ECO:0000256" key="1">
    <source>
        <dbReference type="ARBA" id="ARBA00022737"/>
    </source>
</evidence>
<dbReference type="Gene3D" id="1.25.10.10">
    <property type="entry name" value="Leucine-rich Repeat Variant"/>
    <property type="match status" value="1"/>
</dbReference>
<reference evidence="5" key="1">
    <citation type="journal article" date="2014" name="Proc. Natl. Acad. Sci. U.S.A.">
        <title>Extensive sampling of basidiomycete genomes demonstrates inadequacy of the white-rot/brown-rot paradigm for wood decay fungi.</title>
        <authorList>
            <person name="Riley R."/>
            <person name="Salamov A.A."/>
            <person name="Brown D.W."/>
            <person name="Nagy L.G."/>
            <person name="Floudas D."/>
            <person name="Held B.W."/>
            <person name="Levasseur A."/>
            <person name="Lombard V."/>
            <person name="Morin E."/>
            <person name="Otillar R."/>
            <person name="Lindquist E.A."/>
            <person name="Sun H."/>
            <person name="LaButti K.M."/>
            <person name="Schmutz J."/>
            <person name="Jabbour D."/>
            <person name="Luo H."/>
            <person name="Baker S.E."/>
            <person name="Pisabarro A.G."/>
            <person name="Walton J.D."/>
            <person name="Blanchette R.A."/>
            <person name="Henrissat B."/>
            <person name="Martin F."/>
            <person name="Cullen D."/>
            <person name="Hibbett D.S."/>
            <person name="Grigoriev I.V."/>
        </authorList>
    </citation>
    <scope>NUCLEOTIDE SEQUENCE [LARGE SCALE GENOMIC DNA]</scope>
    <source>
        <strain evidence="5">FD-172 SS1</strain>
    </source>
</reference>
<dbReference type="EMBL" id="KL198045">
    <property type="protein sequence ID" value="KDQ13120.1"/>
    <property type="molecule type" value="Genomic_DNA"/>
</dbReference>
<feature type="compositionally biased region" description="Polar residues" evidence="3">
    <location>
        <begin position="317"/>
        <end position="340"/>
    </location>
</feature>
<feature type="compositionally biased region" description="Polar residues" evidence="3">
    <location>
        <begin position="269"/>
        <end position="283"/>
    </location>
</feature>
<dbReference type="OrthoDB" id="340346at2759"/>
<feature type="region of interest" description="Disordered" evidence="3">
    <location>
        <begin position="899"/>
        <end position="938"/>
    </location>
</feature>
<evidence type="ECO:0000256" key="2">
    <source>
        <dbReference type="PROSITE-ProRule" id="PRU00103"/>
    </source>
</evidence>
<keyword evidence="5" id="KW-1185">Reference proteome</keyword>
<evidence type="ECO:0008006" key="6">
    <source>
        <dbReference type="Google" id="ProtNLM"/>
    </source>
</evidence>
<proteinExistence type="predicted"/>
<dbReference type="InParanoid" id="A0A067MEI2"/>
<feature type="repeat" description="HEAT" evidence="2">
    <location>
        <begin position="620"/>
        <end position="658"/>
    </location>
</feature>
<keyword evidence="1" id="KW-0677">Repeat</keyword>
<dbReference type="PANTHER" id="PTHR10648:SF1">
    <property type="entry name" value="SERINE_THREONINE-PROTEIN PHOSPHATASE 4 REGULATORY SUBUNIT 1"/>
    <property type="match status" value="1"/>
</dbReference>
<dbReference type="InterPro" id="IPR011989">
    <property type="entry name" value="ARM-like"/>
</dbReference>
<feature type="compositionally biased region" description="Basic and acidic residues" evidence="3">
    <location>
        <begin position="573"/>
        <end position="583"/>
    </location>
</feature>
<feature type="region of interest" description="Disordered" evidence="3">
    <location>
        <begin position="269"/>
        <end position="342"/>
    </location>
</feature>
<dbReference type="InterPro" id="IPR051023">
    <property type="entry name" value="PP2A_Regulatory_Subunit_A"/>
</dbReference>
<feature type="region of interest" description="Disordered" evidence="3">
    <location>
        <begin position="140"/>
        <end position="253"/>
    </location>
</feature>
<organism evidence="4 5">
    <name type="scientific">Botryobasidium botryosum (strain FD-172 SS1)</name>
    <dbReference type="NCBI Taxonomy" id="930990"/>
    <lineage>
        <taxon>Eukaryota</taxon>
        <taxon>Fungi</taxon>
        <taxon>Dikarya</taxon>
        <taxon>Basidiomycota</taxon>
        <taxon>Agaricomycotina</taxon>
        <taxon>Agaricomycetes</taxon>
        <taxon>Cantharellales</taxon>
        <taxon>Botryobasidiaceae</taxon>
        <taxon>Botryobasidium</taxon>
    </lineage>
</organism>
<dbReference type="GO" id="GO:0019888">
    <property type="term" value="F:protein phosphatase regulator activity"/>
    <property type="evidence" value="ECO:0007669"/>
    <property type="project" value="TreeGrafter"/>
</dbReference>
<dbReference type="GO" id="GO:0005737">
    <property type="term" value="C:cytoplasm"/>
    <property type="evidence" value="ECO:0007669"/>
    <property type="project" value="TreeGrafter"/>
</dbReference>
<feature type="compositionally biased region" description="Pro residues" evidence="3">
    <location>
        <begin position="221"/>
        <end position="233"/>
    </location>
</feature>
<protein>
    <recommendedName>
        <fullName evidence="6">TOG domain-containing protein</fullName>
    </recommendedName>
</protein>
<dbReference type="InterPro" id="IPR021133">
    <property type="entry name" value="HEAT_type_2"/>
</dbReference>
<dbReference type="PANTHER" id="PTHR10648">
    <property type="entry name" value="SERINE/THREONINE-PROTEIN PHOSPHATASE PP2A 65 KDA REGULATORY SUBUNIT"/>
    <property type="match status" value="1"/>
</dbReference>
<dbReference type="SUPFAM" id="SSF48371">
    <property type="entry name" value="ARM repeat"/>
    <property type="match status" value="1"/>
</dbReference>
<feature type="compositionally biased region" description="Basic and acidic residues" evidence="3">
    <location>
        <begin position="921"/>
        <end position="935"/>
    </location>
</feature>
<evidence type="ECO:0000313" key="5">
    <source>
        <dbReference type="Proteomes" id="UP000027195"/>
    </source>
</evidence>
<feature type="compositionally biased region" description="Low complexity" evidence="3">
    <location>
        <begin position="290"/>
        <end position="301"/>
    </location>
</feature>
<accession>A0A067MEI2</accession>
<dbReference type="InterPro" id="IPR016024">
    <property type="entry name" value="ARM-type_fold"/>
</dbReference>
<evidence type="ECO:0000313" key="4">
    <source>
        <dbReference type="EMBL" id="KDQ13120.1"/>
    </source>
</evidence>
<dbReference type="AlphaFoldDB" id="A0A067MEI2"/>
<feature type="compositionally biased region" description="Low complexity" evidence="3">
    <location>
        <begin position="173"/>
        <end position="220"/>
    </location>
</feature>
<dbReference type="STRING" id="930990.A0A067MEI2"/>
<dbReference type="Proteomes" id="UP000027195">
    <property type="component" value="Unassembled WGS sequence"/>
</dbReference>
<name>A0A067MEI2_BOTB1</name>
<gene>
    <name evidence="4" type="ORF">BOTBODRAFT_33728</name>
</gene>
<evidence type="ECO:0000256" key="3">
    <source>
        <dbReference type="SAM" id="MobiDB-lite"/>
    </source>
</evidence>
<dbReference type="PROSITE" id="PS50077">
    <property type="entry name" value="HEAT_REPEAT"/>
    <property type="match status" value="1"/>
</dbReference>
<feature type="region of interest" description="Disordered" evidence="3">
    <location>
        <begin position="573"/>
        <end position="592"/>
    </location>
</feature>
<dbReference type="HOGENOM" id="CLU_006095_0_0_1"/>